<evidence type="ECO:0000313" key="3">
    <source>
        <dbReference type="Proteomes" id="UP000452235"/>
    </source>
</evidence>
<dbReference type="SUPFAM" id="SSF52540">
    <property type="entry name" value="P-loop containing nucleoside triphosphate hydrolases"/>
    <property type="match status" value="1"/>
</dbReference>
<dbReference type="Pfam" id="PF25000">
    <property type="entry name" value="DUF7779"/>
    <property type="match status" value="1"/>
</dbReference>
<feature type="domain" description="DUF7779" evidence="1">
    <location>
        <begin position="615"/>
        <end position="709"/>
    </location>
</feature>
<dbReference type="EMBL" id="BLJY01000006">
    <property type="protein sequence ID" value="GFF16790.1"/>
    <property type="molecule type" value="Genomic_DNA"/>
</dbReference>
<dbReference type="AlphaFoldDB" id="A0A5M3YXY0"/>
<dbReference type="PANTHER" id="PTHR35205">
    <property type="entry name" value="NB-ARC AND TPR DOMAIN PROTEIN"/>
    <property type="match status" value="1"/>
</dbReference>
<protein>
    <submittedName>
        <fullName evidence="2">Tetratricopeptide repeat-domain-containing protein</fullName>
    </submittedName>
</protein>
<dbReference type="InterPro" id="IPR011990">
    <property type="entry name" value="TPR-like_helical_dom_sf"/>
</dbReference>
<organism evidence="2 3">
    <name type="scientific">Aspergillus terreus</name>
    <dbReference type="NCBI Taxonomy" id="33178"/>
    <lineage>
        <taxon>Eukaryota</taxon>
        <taxon>Fungi</taxon>
        <taxon>Dikarya</taxon>
        <taxon>Ascomycota</taxon>
        <taxon>Pezizomycotina</taxon>
        <taxon>Eurotiomycetes</taxon>
        <taxon>Eurotiomycetidae</taxon>
        <taxon>Eurotiales</taxon>
        <taxon>Aspergillaceae</taxon>
        <taxon>Aspergillus</taxon>
        <taxon>Aspergillus subgen. Circumdati</taxon>
    </lineage>
</organism>
<dbReference type="Gene3D" id="1.25.40.10">
    <property type="entry name" value="Tetratricopeptide repeat domain"/>
    <property type="match status" value="1"/>
</dbReference>
<dbReference type="OrthoDB" id="6161812at2759"/>
<dbReference type="SUPFAM" id="SSF48452">
    <property type="entry name" value="TPR-like"/>
    <property type="match status" value="1"/>
</dbReference>
<gene>
    <name evidence="2" type="ORF">ATEIFO6365_0006012700</name>
</gene>
<keyword evidence="3" id="KW-1185">Reference proteome</keyword>
<comment type="caution">
    <text evidence="2">The sequence shown here is derived from an EMBL/GenBank/DDBJ whole genome shotgun (WGS) entry which is preliminary data.</text>
</comment>
<reference evidence="2 3" key="1">
    <citation type="submission" date="2020-01" db="EMBL/GenBank/DDBJ databases">
        <title>Aspergillus terreus IFO 6365 whole genome shotgun sequence.</title>
        <authorList>
            <person name="Kanamasa S."/>
            <person name="Takahashi H."/>
        </authorList>
    </citation>
    <scope>NUCLEOTIDE SEQUENCE [LARGE SCALE GENOMIC DNA]</scope>
    <source>
        <strain evidence="2 3">IFO 6365</strain>
    </source>
</reference>
<dbReference type="VEuPathDB" id="FungiDB:ATEG_00070"/>
<proteinExistence type="predicted"/>
<evidence type="ECO:0000313" key="2">
    <source>
        <dbReference type="EMBL" id="GFF16790.1"/>
    </source>
</evidence>
<evidence type="ECO:0000259" key="1">
    <source>
        <dbReference type="Pfam" id="PF25000"/>
    </source>
</evidence>
<sequence length="1011" mass="112499">MAASGLKCLPLKHPQRPRSLSVIVVPDFTKDGTALEHTQAWLNAMMPPDEAQAQFFRFDYRILTKGHSIWRQLSELGEKFLRIFRQEAGTYQLMEMPLILIGRVLNIIAGVVFFGTPHPRTKEDKEWWRLTALLKLVGGLPKSFIGQSEADANAAARICEDFEQSGLEATVLTIYETKQTKVKTSVRWRLRDPVTLVDKVFAETWSKNEELLGNDVSHEGVSTFGPRSRIEQEIKLLVTSALRVQGHTMTETTSPDSAEQMELWPPSVYSDDATSRIFGAQNGSSDDANMGSSLPSNFDVIPSNDIGDYVEDEFASDTWPCYLWDGFEAQHGFVGRDDTFKAIDNCFFTPAAKQPSPEVRQLPCCCISGLGGMGKTQTAIQYANARRQEFDAIFVIRADNSAKLSEKFYKIAPALGLSDSKDKGEKSGEEADLVVNRSKALKWLSSPKFSDSALDMRVKALGTMATRELNWLLIFDNAEPSSFLGDYWPVGNVGCILVTTRDARTGDSLRSQSDITHMQSDVTHIYLDRLGTAPASKLFLQLSHRDPNEVNTKVASVIVDKLGGLPLAVEQVAAYIHGKSMALNEFLALYDRTLLEGRSSETGSHSWSYEIAASWALESLSAMASSLLRVYSFLDPDGIEDSILTNLLTEDHARTLPRGYPKEPLLHINARAELLKSSLIKVNTNASPVTVRMHRLVQDISLARMTTPQRNEVFSFVTAAVFEAWPFTENNWDHQAAVWSTQEALLQHIFRLSHIVESHDVGGLVLSLKRKFIQLLSSGGWYRQERGDFDSGIPLFELGIRMCADSPDDFLGLRADLAFGLGGANCDTNRWSEFLKHAQDQLDYRLRSDAANGISPNSNTAIAYSELGLAQALMKQYEEGVKNCDKAIRIYASQPEVIDHSFFPAFPNIHRALALVGAGRPQEGERGLLDLIAWHEARFGSGHTEFKLGYAWQCCGLIYARSGRPYASIAAYKKALEYYEATVGLLYHRTGNVCGKIAEYHESLSQFDAAE</sequence>
<name>A0A5M3YXY0_ASPTE</name>
<dbReference type="InterPro" id="IPR027417">
    <property type="entry name" value="P-loop_NTPase"/>
</dbReference>
<dbReference type="InterPro" id="IPR056681">
    <property type="entry name" value="DUF7779"/>
</dbReference>
<dbReference type="Gene3D" id="3.40.50.300">
    <property type="entry name" value="P-loop containing nucleotide triphosphate hydrolases"/>
    <property type="match status" value="1"/>
</dbReference>
<dbReference type="InterPro" id="IPR019734">
    <property type="entry name" value="TPR_rpt"/>
</dbReference>
<dbReference type="PANTHER" id="PTHR35205:SF1">
    <property type="entry name" value="ZU5 DOMAIN-CONTAINING PROTEIN"/>
    <property type="match status" value="1"/>
</dbReference>
<accession>A0A5M3YXY0</accession>
<dbReference type="Proteomes" id="UP000452235">
    <property type="component" value="Unassembled WGS sequence"/>
</dbReference>
<dbReference type="SMART" id="SM00028">
    <property type="entry name" value="TPR"/>
    <property type="match status" value="2"/>
</dbReference>